<evidence type="ECO:0000259" key="1">
    <source>
        <dbReference type="Pfam" id="PF12919"/>
    </source>
</evidence>
<dbReference type="InterPro" id="IPR029044">
    <property type="entry name" value="Nucleotide-diphossugar_trans"/>
</dbReference>
<dbReference type="CDD" id="cd20495">
    <property type="entry name" value="C58_PaToxP-like"/>
    <property type="match status" value="1"/>
</dbReference>
<dbReference type="Gene3D" id="3.90.550.20">
    <property type="match status" value="1"/>
</dbReference>
<evidence type="ECO:0008006" key="5">
    <source>
        <dbReference type="Google" id="ProtNLM"/>
    </source>
</evidence>
<dbReference type="Pfam" id="PF12920">
    <property type="entry name" value="TcdA_TcdB_pore"/>
    <property type="match status" value="1"/>
</dbReference>
<evidence type="ECO:0000313" key="4">
    <source>
        <dbReference type="Proteomes" id="UP000375525"/>
    </source>
</evidence>
<dbReference type="GO" id="GO:0016757">
    <property type="term" value="F:glycosyltransferase activity"/>
    <property type="evidence" value="ECO:0007669"/>
    <property type="project" value="InterPro"/>
</dbReference>
<name>A0A5E7JIK7_PSEFL</name>
<protein>
    <recommendedName>
        <fullName evidence="5">TcdA/TcdB catalytic glycosyltransferase domain-containing protein</fullName>
    </recommendedName>
</protein>
<sequence>MSTIEKVSEQRSIFFSAQEFSAVKTSFFEFSGTTEYLALERYYHLANERSKAPEKLAPVKLFQEAFESLLRQKTTSSTTLRQAHADLKQYAARLSNTVAMLSNAAAPVPRIMHFVWVGGSEVGAIQRDYMNIWRKVLASEGYAFNLWYDSDALLAFEMNRVILDSARVHAMESGGDQVTDPVKLSRMIEDRARVLKRQMANYLDQPQWAGRADEARIDLMVRAYGKDRAVLEAFRRKCLDTHLKMAGQDLLLRDVRHEFADHYLKDVYQREVAMRGNFAAASDVVRLQAEYLEGGRYSDMDYLPPLADKLGGVDIKGYDEIARLGILQLLLNHNDALMPGRDAQHYPDRTDKIPAGDKEALLKFARSKPALLEVFVPPQERQAPKEGLRMAIQFDREMNSHFIAHPAGGMTESIMQIIRFNYDCLFEVERRLFQRGKQWGDTAELLDTIQNVLIEKEGTGTALTFSRKQILFNLGQSIFEYYQDGIRIGARGTITLTGPGAAVIGLGEYTETHLAVEEIANVRDQLKLTEGYNVATEEEKISGWTVNAEPLEWLAKEQGKWKSGKLQSRYTGNIVELLREQTLTFKQGWPIIEGKPVLQTSILQQLLNDLGDPFIQAMNDKLSGDVTFDKPLLISFDKRRQILAQPTYELPVSIGAQPIGNLNEMFTRIDHGSLPLEQTSPLQRVLLGGVFGAQSLDEAGFAKTWQDARALAANTADRGLSARYEGIERALLSQRTGAFESGFNLHPAAENFVHSAQELKVRALAEPLSTRQWGEQVARIQKVAHDEYRSQILQRGVAVRTLLFNSGATSAKQLPQELLIRGEGDPGRRCYPLALVMAAALSKGEAAERTLIGKVANASLAPEERDTHALLQILDELRAFPMADFGHKAGNASLEQAVQRLDAKDSTGALMLNTDSHSVLLVKSGAAGESVYRFYDPNFGVFGFDTVQSLRQGLERFFDLPGLAALYGVEGSANARFDLIALEGARIAQKALLSNLRVADLLSSAPVIGGKEIATWQHHATLRARALSENARLGRSLADLDGRGWARQFEQVMTRLRDSHSLGQDYVPLLETVRADSSGEWSVSLIDIKDPQKVVRVTVEDSRLFKIKTWLHERFNTLADSDSEHAPGEPSAVNTLNAGFAIQALLNELHNHEDNEQRTRAAPLATAVRLHGYVIYAQLIHGNLADIAGVVQLVRQALMNERVIAATTSSVVGRTFGRVAGEGVGNVLALVNVGFDIYELANADNSAQKARAATQLTFDLAGLVSSGVALAVGGTVGAFAGPLAIVLAGVGYGVSALVNNYSSILEKAQQVGLYFDWLKKSYGLGGHSLIDGIVHPMSEVVITTLDLRNRMIEFGSQALFAEHRSGPGLPDYYGNISKVINIREGWGLPGQALIAGGPGDEPADDYSGNRTVSGAILPCTPLCYFGYEYQLMPGAVNRHDKGFDVVRELEFDAQGNRQFYFTPWTPFEYIVYTLRPVYKPTTVRVLLDKDIQSLYVPQMPLEWRGLITYDIESVEGQCSLSLNPGVAAVRLMTTSADSPMHWVLRAPWVGEEAVNIDPTGLRVDGIDVQVASGTRLHIQLEGGQMFAVDWTHKRLVLEEQEIEDACDSRLLQEHLAKLAHEHRLASPYVPLHNYSVPFTDPTAPIRTNGFYEVAKDRVLYARNLPAAVCADIHLGVVLGDDLYFYHREQPTIWRVDAITGQVTQRYRLLNPVQGSTIIACQDAGAAIRVVQQVADRDGTLYRMDYLLSAEGIHLCSIETTVDDVHGFTGEDFVWGGWTQFLAGFDVHDSFEDSTVGMADSIEHWAPATFVSMQVRFKHQLHTAWVRISDNWLLWSREVQTNDWVLLMPSGTDGDSVLFYDDARHTLWRWTRRTGDKPMLVAALSELKSMVAVAGGYLALTREGLLFDVVNDGVIRLQGLNEQWLGAHPSWLTELPDIAGQYSVDYLSIVGLSNAEGFPMSAGYQDKQLLLVDPAHGKDLQRLGSTPDKRAAWFFARETGRLYRQACLQMEQLKTAFGDGKRLRHNNVIPAMQAVWPQWSFADVVVSGAGLQGWTHDGVCLELLDGEPAMITGVDKRFLPQQLTRQQQESKLRRLIDNQRFALVLRVANEGERFTWYDTSAGRLFTTDGRFDGRWSSYIGTRDRQTFLLYDPIDRVLLSNERDVWLMPCAVQRNAAVLTLETDHRIDDLLPLIPDEITTLILARDWGVLACRVSVQVWGRLDCIIVECARLQEAGEWVTGLLTLETGTQDVWQVNLIGGHLLFTDPDSGRSLVFRDAQAMHSSLALSLQVLDGTIEVPLDELVQAMDGVDAEGLALMSLIKRLNDV</sequence>
<organism evidence="3 4">
    <name type="scientific">Pseudomonas fluorescens</name>
    <dbReference type="NCBI Taxonomy" id="294"/>
    <lineage>
        <taxon>Bacteria</taxon>
        <taxon>Pseudomonadati</taxon>
        <taxon>Pseudomonadota</taxon>
        <taxon>Gammaproteobacteria</taxon>
        <taxon>Pseudomonadales</taxon>
        <taxon>Pseudomonadaceae</taxon>
        <taxon>Pseudomonas</taxon>
    </lineage>
</organism>
<evidence type="ECO:0000313" key="3">
    <source>
        <dbReference type="EMBL" id="VVO88788.1"/>
    </source>
</evidence>
<dbReference type="Pfam" id="PF12919">
    <property type="entry name" value="TcdA_TcdB"/>
    <property type="match status" value="1"/>
</dbReference>
<dbReference type="SUPFAM" id="SSF53448">
    <property type="entry name" value="Nucleotide-diphospho-sugar transferases"/>
    <property type="match status" value="1"/>
</dbReference>
<reference evidence="3 4" key="1">
    <citation type="submission" date="2019-09" db="EMBL/GenBank/DDBJ databases">
        <authorList>
            <person name="Chandra G."/>
            <person name="Truman W A."/>
        </authorList>
    </citation>
    <scope>NUCLEOTIDE SEQUENCE [LARGE SCALE GENOMIC DNA]</scope>
    <source>
        <strain evidence="3">PS880</strain>
    </source>
</reference>
<dbReference type="RefSeq" id="WP_150779732.1">
    <property type="nucleotide sequence ID" value="NZ_CABVIH010000009.1"/>
</dbReference>
<evidence type="ECO:0000259" key="2">
    <source>
        <dbReference type="Pfam" id="PF12920"/>
    </source>
</evidence>
<proteinExistence type="predicted"/>
<feature type="domain" description="GT44" evidence="1">
    <location>
        <begin position="111"/>
        <end position="496"/>
    </location>
</feature>
<dbReference type="InterPro" id="IPR024770">
    <property type="entry name" value="TcdA/TcdB_cat"/>
</dbReference>
<feature type="domain" description="TcdA/TcdB toxin pore forming" evidence="2">
    <location>
        <begin position="1048"/>
        <end position="1696"/>
    </location>
</feature>
<dbReference type="OrthoDB" id="5489595at2"/>
<accession>A0A5E7JIK7</accession>
<dbReference type="Proteomes" id="UP000375525">
    <property type="component" value="Unassembled WGS sequence"/>
</dbReference>
<gene>
    <name evidence="3" type="ORF">PS880_02192</name>
</gene>
<dbReference type="EMBL" id="CABVIH010000009">
    <property type="protein sequence ID" value="VVO88788.1"/>
    <property type="molecule type" value="Genomic_DNA"/>
</dbReference>
<dbReference type="InterPro" id="IPR024769">
    <property type="entry name" value="TcdA/TcdB_pore_forming"/>
</dbReference>